<accession>A0ABU6MBF5</accession>
<proteinExistence type="predicted"/>
<reference evidence="1 2" key="1">
    <citation type="submission" date="2023-03" db="EMBL/GenBank/DDBJ databases">
        <title>Bacillus Genome Sequencing.</title>
        <authorList>
            <person name="Dunlap C."/>
        </authorList>
    </citation>
    <scope>NUCLEOTIDE SEQUENCE [LARGE SCALE GENOMIC DNA]</scope>
    <source>
        <strain evidence="1 2">B-23453</strain>
    </source>
</reference>
<dbReference type="EMBL" id="JARMAB010000003">
    <property type="protein sequence ID" value="MED1201845.1"/>
    <property type="molecule type" value="Genomic_DNA"/>
</dbReference>
<comment type="caution">
    <text evidence="1">The sequence shown here is derived from an EMBL/GenBank/DDBJ whole genome shotgun (WGS) entry which is preliminary data.</text>
</comment>
<name>A0ABU6MBF5_9BACI</name>
<evidence type="ECO:0000313" key="1">
    <source>
        <dbReference type="EMBL" id="MED1201845.1"/>
    </source>
</evidence>
<sequence>MAGEDYSILTLMSEALVHESKAERFIACLLQDDGYRPLGMGSYLEADVPHFKTISTTSIDISESSLRLSSTLSRPPCGKNLDFQLKIQVF</sequence>
<gene>
    <name evidence="1" type="ORF">P4T90_01940</name>
</gene>
<protein>
    <submittedName>
        <fullName evidence="1">Uncharacterized protein</fullName>
    </submittedName>
</protein>
<dbReference type="Proteomes" id="UP001341444">
    <property type="component" value="Unassembled WGS sequence"/>
</dbReference>
<organism evidence="1 2">
    <name type="scientific">Heyndrickxia acidicola</name>
    <dbReference type="NCBI Taxonomy" id="209389"/>
    <lineage>
        <taxon>Bacteria</taxon>
        <taxon>Bacillati</taxon>
        <taxon>Bacillota</taxon>
        <taxon>Bacilli</taxon>
        <taxon>Bacillales</taxon>
        <taxon>Bacillaceae</taxon>
        <taxon>Heyndrickxia</taxon>
    </lineage>
</organism>
<evidence type="ECO:0000313" key="2">
    <source>
        <dbReference type="Proteomes" id="UP001341444"/>
    </source>
</evidence>
<keyword evidence="2" id="KW-1185">Reference proteome</keyword>
<dbReference type="RefSeq" id="WP_066268533.1">
    <property type="nucleotide sequence ID" value="NZ_JARMAB010000003.1"/>
</dbReference>